<evidence type="ECO:0000256" key="1">
    <source>
        <dbReference type="ARBA" id="ARBA00000213"/>
    </source>
</evidence>
<dbReference type="InterPro" id="IPR006171">
    <property type="entry name" value="TOPRIM_dom"/>
</dbReference>
<comment type="similarity">
    <text evidence="2 10">Belongs to the type IA topoisomerase family.</text>
</comment>
<feature type="site" description="Interaction with DNA" evidence="10">
    <location>
        <position position="143"/>
    </location>
</feature>
<accession>A0A2M7QB42</accession>
<dbReference type="InterPro" id="IPR013825">
    <property type="entry name" value="Topo_IA_cen_sub2"/>
</dbReference>
<dbReference type="SMART" id="SM00437">
    <property type="entry name" value="TOP1Ac"/>
    <property type="match status" value="1"/>
</dbReference>
<dbReference type="InterPro" id="IPR023405">
    <property type="entry name" value="Topo_IA_core_domain"/>
</dbReference>
<reference evidence="14" key="1">
    <citation type="submission" date="2017-09" db="EMBL/GenBank/DDBJ databases">
        <title>Depth-based differentiation of microbial function through sediment-hosted aquifers and enrichment of novel symbionts in the deep terrestrial subsurface.</title>
        <authorList>
            <person name="Probst A.J."/>
            <person name="Ladd B."/>
            <person name="Jarett J.K."/>
            <person name="Geller-Mcgrath D.E."/>
            <person name="Sieber C.M.K."/>
            <person name="Emerson J.B."/>
            <person name="Anantharaman K."/>
            <person name="Thomas B.C."/>
            <person name="Malmstrom R."/>
            <person name="Stieglmeier M."/>
            <person name="Klingl A."/>
            <person name="Woyke T."/>
            <person name="Ryan C.M."/>
            <person name="Banfield J.F."/>
        </authorList>
    </citation>
    <scope>NUCLEOTIDE SEQUENCE [LARGE SCALE GENOMIC DNA]</scope>
</reference>
<dbReference type="InterPro" id="IPR013824">
    <property type="entry name" value="Topo_IA_cen_sub1"/>
</dbReference>
<feature type="site" description="Interaction with DNA" evidence="10">
    <location>
        <position position="140"/>
    </location>
</feature>
<evidence type="ECO:0000256" key="8">
    <source>
        <dbReference type="ARBA" id="ARBA00023125"/>
    </source>
</evidence>
<comment type="caution">
    <text evidence="13">The sequence shown here is derived from an EMBL/GenBank/DDBJ whole genome shotgun (WGS) entry which is preliminary data.</text>
</comment>
<evidence type="ECO:0000256" key="7">
    <source>
        <dbReference type="ARBA" id="ARBA00023029"/>
    </source>
</evidence>
<protein>
    <recommendedName>
        <fullName evidence="10">DNA topoisomerase 1</fullName>
        <ecNumber evidence="10">5.6.2.1</ecNumber>
    </recommendedName>
    <alternativeName>
        <fullName evidence="10">DNA topoisomerase I</fullName>
    </alternativeName>
</protein>
<sequence length="748" mass="83826">MKKNLIIVESPTKAKTITKFLGRGYKVMSSFGHVRDLPKNDLGVDTENDFAPKYVIPTKSRKVASELKKAVKDAEIVYFASDEDREGEAISWHLKEMLDIDPKRTKRITFHEITGTAIKKALENPRDIDNHLVDAQQARRVLDRLVGYKLSPFLWRKVARGLSAGRVQSVVVRLIVEREREIGEFKPQEYWSVEATLHHQDGTESFVAKLHQRDGKTLDKFALADEGAAQKVLNDLDGSAWTVKSVEKKTVKKKPLPPFTTSTLQQDANNRFGFSSKQTMVIAQQLYEGIELGDDGSTGLITYMRTDSVNLSDNFVGESRDWLAKNLGNEYLPNGPRRYENKSKGAQEAHEAIRPTGASLHPEIVSKYLDSHQAKLYDLIWRRAMASQMVDAEIDTVTVDAEATEQERPTYDFRATGSILVKKGYLEVYQSETKENLLPELNEGDGLQAEKIELKQHFTEPPPRYTEASLVKTLEENGIGRPSTYAPTISTVVDRGYVEKDGRKLKPTDLATLVNDLLVQHFPNVVDLQFTAKMEDDLDDVAAGRKDWVPVIRDFYLPFEENLKVKEKEVNKKDVAEESTDEKCEHCGKPMVIKMGRYGKFMACTGFPECRNTKAVDGADGDATAEAVPETDQKCEACGSPMIVKRGRFGPFLSCSGYPKCKTIKSIQKKVGVNCPQCGEGEIVEKKTRKGKTFYACSGYPKCDFALWSRPTGDTCPKCKQLMVMAKKDEAKCSGEGCGYVQNTSQSE</sequence>
<dbReference type="HAMAP" id="MF_00952">
    <property type="entry name" value="Topoisom_1_prok"/>
    <property type="match status" value="1"/>
</dbReference>
<comment type="catalytic activity">
    <reaction evidence="1 10">
        <text>ATP-independent breakage of single-stranded DNA, followed by passage and rejoining.</text>
        <dbReference type="EC" id="5.6.2.1"/>
    </reaction>
</comment>
<feature type="site" description="Interaction with DNA" evidence="10">
    <location>
        <position position="305"/>
    </location>
</feature>
<evidence type="ECO:0000256" key="4">
    <source>
        <dbReference type="ARBA" id="ARBA00022771"/>
    </source>
</evidence>
<dbReference type="InterPro" id="IPR003601">
    <property type="entry name" value="Topo_IA_2"/>
</dbReference>
<name>A0A2M7QB42_9BACT</name>
<evidence type="ECO:0000259" key="12">
    <source>
        <dbReference type="PROSITE" id="PS52039"/>
    </source>
</evidence>
<dbReference type="Gene3D" id="1.10.290.10">
    <property type="entry name" value="Topoisomerase I, domain 4"/>
    <property type="match status" value="1"/>
</dbReference>
<keyword evidence="6" id="KW-0460">Magnesium</keyword>
<dbReference type="SUPFAM" id="SSF57783">
    <property type="entry name" value="Zinc beta-ribbon"/>
    <property type="match status" value="2"/>
</dbReference>
<dbReference type="EMBL" id="PFLC01000027">
    <property type="protein sequence ID" value="PIY62778.1"/>
    <property type="molecule type" value="Genomic_DNA"/>
</dbReference>
<dbReference type="GO" id="GO:0008270">
    <property type="term" value="F:zinc ion binding"/>
    <property type="evidence" value="ECO:0007669"/>
    <property type="project" value="UniProtKB-KW"/>
</dbReference>
<dbReference type="InterPro" id="IPR028612">
    <property type="entry name" value="Topoisom_1_IA"/>
</dbReference>
<evidence type="ECO:0000256" key="5">
    <source>
        <dbReference type="ARBA" id="ARBA00022833"/>
    </source>
</evidence>
<keyword evidence="8 10" id="KW-0238">DNA-binding</keyword>
<dbReference type="AlphaFoldDB" id="A0A2M7QB42"/>
<dbReference type="GO" id="GO:0006265">
    <property type="term" value="P:DNA topological change"/>
    <property type="evidence" value="ECO:0007669"/>
    <property type="project" value="UniProtKB-UniRule"/>
</dbReference>
<dbReference type="InterPro" id="IPR005733">
    <property type="entry name" value="TopoI_bac-type"/>
</dbReference>
<dbReference type="Gene3D" id="2.70.20.10">
    <property type="entry name" value="Topoisomerase I, domain 3"/>
    <property type="match status" value="1"/>
</dbReference>
<evidence type="ECO:0000259" key="11">
    <source>
        <dbReference type="PROSITE" id="PS50880"/>
    </source>
</evidence>
<feature type="site" description="Interaction with DNA" evidence="10">
    <location>
        <position position="33"/>
    </location>
</feature>
<dbReference type="PANTHER" id="PTHR42785">
    <property type="entry name" value="DNA TOPOISOMERASE, TYPE IA, CORE"/>
    <property type="match status" value="1"/>
</dbReference>
<evidence type="ECO:0000256" key="6">
    <source>
        <dbReference type="ARBA" id="ARBA00022842"/>
    </source>
</evidence>
<dbReference type="PROSITE" id="PS00396">
    <property type="entry name" value="TOPO_IA_1"/>
    <property type="match status" value="1"/>
</dbReference>
<dbReference type="Gene3D" id="3.30.65.10">
    <property type="entry name" value="Bacterial Topoisomerase I, domain 1"/>
    <property type="match status" value="3"/>
</dbReference>
<keyword evidence="3" id="KW-0479">Metal-binding</keyword>
<evidence type="ECO:0000256" key="3">
    <source>
        <dbReference type="ARBA" id="ARBA00022723"/>
    </source>
</evidence>
<dbReference type="NCBIfam" id="TIGR01051">
    <property type="entry name" value="topA_bact"/>
    <property type="match status" value="1"/>
</dbReference>
<dbReference type="CDD" id="cd00186">
    <property type="entry name" value="TOP1Ac"/>
    <property type="match status" value="1"/>
</dbReference>
<dbReference type="Gene3D" id="1.10.460.10">
    <property type="entry name" value="Topoisomerase I, domain 2"/>
    <property type="match status" value="1"/>
</dbReference>
<dbReference type="InterPro" id="IPR023406">
    <property type="entry name" value="Topo_IA_AS"/>
</dbReference>
<keyword evidence="5" id="KW-0862">Zinc</keyword>
<dbReference type="InterPro" id="IPR000380">
    <property type="entry name" value="Topo_IA"/>
</dbReference>
<dbReference type="InterPro" id="IPR013826">
    <property type="entry name" value="Topo_IA_cen_sub3"/>
</dbReference>
<proteinExistence type="inferred from homology"/>
<dbReference type="InterPro" id="IPR013498">
    <property type="entry name" value="Topo_IA_Znf"/>
</dbReference>
<gene>
    <name evidence="10" type="primary">topA</name>
    <name evidence="13" type="ORF">COY93_02145</name>
</gene>
<evidence type="ECO:0000313" key="13">
    <source>
        <dbReference type="EMBL" id="PIY62778.1"/>
    </source>
</evidence>
<evidence type="ECO:0000256" key="10">
    <source>
        <dbReference type="HAMAP-Rule" id="MF_00952"/>
    </source>
</evidence>
<feature type="domain" description="Topo IA-type catalytic" evidence="12">
    <location>
        <begin position="129"/>
        <end position="563"/>
    </location>
</feature>
<feature type="site" description="Interaction with DNA" evidence="10">
    <location>
        <position position="139"/>
    </location>
</feature>
<dbReference type="SUPFAM" id="SSF56712">
    <property type="entry name" value="Prokaryotic type I DNA topoisomerase"/>
    <property type="match status" value="1"/>
</dbReference>
<evidence type="ECO:0000256" key="2">
    <source>
        <dbReference type="ARBA" id="ARBA00009446"/>
    </source>
</evidence>
<dbReference type="GO" id="GO:0005694">
    <property type="term" value="C:chromosome"/>
    <property type="evidence" value="ECO:0007669"/>
    <property type="project" value="InterPro"/>
</dbReference>
<feature type="site" description="Interaction with DNA" evidence="10">
    <location>
        <position position="495"/>
    </location>
</feature>
<feature type="site" description="Interaction with DNA" evidence="10">
    <location>
        <position position="155"/>
    </location>
</feature>
<feature type="site" description="Interaction with DNA" evidence="10">
    <location>
        <position position="148"/>
    </location>
</feature>
<dbReference type="CDD" id="cd03363">
    <property type="entry name" value="TOPRIM_TopoIA_TopoI"/>
    <property type="match status" value="1"/>
</dbReference>
<comment type="function">
    <text evidence="10">Releases the supercoiling and torsional tension of DNA, which is introduced during the DNA replication and transcription, by transiently cleaving and rejoining one strand of the DNA duplex. Introduces a single-strand break via transesterification at a target site in duplex DNA. The scissile phosphodiester is attacked by the catalytic tyrosine of the enzyme, resulting in the formation of a DNA-(5'-phosphotyrosyl)-enzyme intermediate and the expulsion of a 3'-OH DNA strand. The free DNA strand then undergoes passage around the unbroken strand, thus removing DNA supercoils. Finally, in the religation step, the DNA 3'-OH attacks the covalent intermediate to expel the active-site tyrosine and restore the DNA phosphodiester backbone.</text>
</comment>
<feature type="active site" description="O-(5'-phospho-DNA)-tyrosine intermediate" evidence="10">
    <location>
        <position position="303"/>
    </location>
</feature>
<dbReference type="InterPro" id="IPR034149">
    <property type="entry name" value="TOPRIM_TopoI"/>
</dbReference>
<keyword evidence="7 10" id="KW-0799">Topoisomerase</keyword>
<comment type="subunit">
    <text evidence="10">Monomer.</text>
</comment>
<feature type="domain" description="Toprim" evidence="11">
    <location>
        <begin position="3"/>
        <end position="113"/>
    </location>
</feature>
<dbReference type="SMART" id="SM00436">
    <property type="entry name" value="TOP1Bc"/>
    <property type="match status" value="1"/>
</dbReference>
<feature type="region of interest" description="Interaction with DNA" evidence="10">
    <location>
        <begin position="163"/>
        <end position="168"/>
    </location>
</feature>
<dbReference type="InterPro" id="IPR013497">
    <property type="entry name" value="Topo_IA_cen"/>
</dbReference>
<evidence type="ECO:0000313" key="14">
    <source>
        <dbReference type="Proteomes" id="UP000230973"/>
    </source>
</evidence>
<dbReference type="PANTHER" id="PTHR42785:SF1">
    <property type="entry name" value="DNA TOPOISOMERASE"/>
    <property type="match status" value="1"/>
</dbReference>
<keyword evidence="4" id="KW-0863">Zinc-finger</keyword>
<dbReference type="GO" id="GO:0003677">
    <property type="term" value="F:DNA binding"/>
    <property type="evidence" value="ECO:0007669"/>
    <property type="project" value="UniProtKB-KW"/>
</dbReference>
<dbReference type="Proteomes" id="UP000230973">
    <property type="component" value="Unassembled WGS sequence"/>
</dbReference>
<dbReference type="Pfam" id="PF01751">
    <property type="entry name" value="Toprim"/>
    <property type="match status" value="1"/>
</dbReference>
<dbReference type="PRINTS" id="PR00417">
    <property type="entry name" value="PRTPISMRASEI"/>
</dbReference>
<dbReference type="EC" id="5.6.2.1" evidence="10"/>
<dbReference type="Pfam" id="PF01131">
    <property type="entry name" value="Topoisom_bac"/>
    <property type="match status" value="1"/>
</dbReference>
<dbReference type="PROSITE" id="PS50880">
    <property type="entry name" value="TOPRIM"/>
    <property type="match status" value="1"/>
</dbReference>
<dbReference type="SMART" id="SM00493">
    <property type="entry name" value="TOPRIM"/>
    <property type="match status" value="1"/>
</dbReference>
<evidence type="ECO:0000256" key="9">
    <source>
        <dbReference type="ARBA" id="ARBA00023235"/>
    </source>
</evidence>
<dbReference type="Gene3D" id="3.40.50.140">
    <property type="match status" value="1"/>
</dbReference>
<organism evidence="13 14">
    <name type="scientific">Candidatus Uhrbacteria bacterium CG_4_10_14_0_8_um_filter_58_22</name>
    <dbReference type="NCBI Taxonomy" id="1975029"/>
    <lineage>
        <taxon>Bacteria</taxon>
        <taxon>Candidatus Uhriibacteriota</taxon>
    </lineage>
</organism>
<keyword evidence="9 10" id="KW-0413">Isomerase</keyword>
<dbReference type="InterPro" id="IPR003602">
    <property type="entry name" value="Topo_IA_DNA-bd_dom"/>
</dbReference>
<dbReference type="PROSITE" id="PS52039">
    <property type="entry name" value="TOPO_IA_2"/>
    <property type="match status" value="1"/>
</dbReference>
<dbReference type="Pfam" id="PF01396">
    <property type="entry name" value="Zn_ribbon_Top1"/>
    <property type="match status" value="3"/>
</dbReference>
<dbReference type="GO" id="GO:0003917">
    <property type="term" value="F:DNA topoisomerase type I (single strand cut, ATP-independent) activity"/>
    <property type="evidence" value="ECO:0007669"/>
    <property type="project" value="UniProtKB-UniRule"/>
</dbReference>